<evidence type="ECO:0000259" key="1">
    <source>
        <dbReference type="SMART" id="SM00382"/>
    </source>
</evidence>
<comment type="caution">
    <text evidence="2">The sequence shown here is derived from an EMBL/GenBank/DDBJ whole genome shotgun (WGS) entry which is preliminary data.</text>
</comment>
<dbReference type="InterPro" id="IPR003593">
    <property type="entry name" value="AAA+_ATPase"/>
</dbReference>
<dbReference type="EMBL" id="LQRT01000035">
    <property type="protein sequence ID" value="KZS39353.1"/>
    <property type="molecule type" value="Genomic_DNA"/>
</dbReference>
<feature type="domain" description="AAA+ ATPase" evidence="1">
    <location>
        <begin position="1280"/>
        <end position="1429"/>
    </location>
</feature>
<dbReference type="SMART" id="SM00382">
    <property type="entry name" value="AAA"/>
    <property type="match status" value="1"/>
</dbReference>
<organism evidence="2 3">
    <name type="scientific">Aquimarina aggregata</name>
    <dbReference type="NCBI Taxonomy" id="1642818"/>
    <lineage>
        <taxon>Bacteria</taxon>
        <taxon>Pseudomonadati</taxon>
        <taxon>Bacteroidota</taxon>
        <taxon>Flavobacteriia</taxon>
        <taxon>Flavobacteriales</taxon>
        <taxon>Flavobacteriaceae</taxon>
        <taxon>Aquimarina</taxon>
    </lineage>
</organism>
<dbReference type="Gene3D" id="3.40.50.300">
    <property type="entry name" value="P-loop containing nucleotide triphosphate hydrolases"/>
    <property type="match status" value="1"/>
</dbReference>
<evidence type="ECO:0000313" key="3">
    <source>
        <dbReference type="Proteomes" id="UP000076715"/>
    </source>
</evidence>
<name>A0A162YTZ0_9FLAO</name>
<dbReference type="GO" id="GO:0005524">
    <property type="term" value="F:ATP binding"/>
    <property type="evidence" value="ECO:0007669"/>
    <property type="project" value="InterPro"/>
</dbReference>
<evidence type="ECO:0000313" key="2">
    <source>
        <dbReference type="EMBL" id="KZS39353.1"/>
    </source>
</evidence>
<proteinExistence type="predicted"/>
<dbReference type="Pfam" id="PF12458">
    <property type="entry name" value="DUF3686"/>
    <property type="match status" value="1"/>
</dbReference>
<sequence>MEETNKEKDIQLDGGTYEIIQNRLQKQKGELQNRLTQLNDARKEVFGSVETKLIANNRINTENNCIARDIVTIDEYCLFGYNVHFGLRTEITLADVFSIYTYSNDHFVAKSLDLIHDPIFIDDFTNLYKYYRNTIFSKFAIVGNYLHMVFQLSESVSDIKTFKWLINDGKLTYVDNRSEHEFKFPKQHEFNWTEVTRDMHRYGAHPHISILDKVFVETIGGDLTIKIEDNTDEGKGILDEPVEHIDQTLDDGQYRFANLGNLIILEIKPFQEAPRYFVYNHKIQEVKKIDCIKDACVLLPDDQGVIYPNGYYLQSGGFKLFTNEVSDVKFQEKIISPNGEDFLYVFYESEKGLYTLMSYNVIEQEVKTPIICNGFTILQHGELCYFKTEDDQTRHHVIQIWQTPFMKGDVLPSEHTDTLLYKIGNKDIVKAMAECHALITLLNKEDSYDGLYDDIAKFSSDITDSYYWIREEDTHRLDIPLEEINGAANAAIDEFEKVVQLRKTASNITKETKDKADTIFNKIKSSSFKSIDDFVHVLSQLRTLRGEVIGLNDIRYVDQTFINDIETEIASQTEKISQRCVQFLLDDKALLPYHSRIDEKQSQLDGIKKVINAKKLEEEVNQIATDLEMLIDIVSNLQIEDTSHSTKIIDNISLIFATINQLKAGIKNKIKSLGSKEATAEFAAQLKLVDQSIINYLDIASTPEKTDELLNKVSVQLEDLEGRFADFEEFITQIIEKREEVYNAFEARKNSLIEARNKKAVALETAANRILKGVTKKALGFSSVVDINGYFASDLMINKLRDIIVQLQELDDAGKAETIETAIKVAKEDATRKLKDKQDLYEDGENIIKLGKHKFGVNKQPLDLTIVYKDNALAYHLTGTDFYQEIKNETLLKSKKYWDQELISENQDVYRSAYLAYKIFSASQAELVEAQAIALDKKDFDKLSLKTMSEEQLLELIKTESSKNYTEGYVKGVHDVDAAKILKVLITKSNDLGVLHFAPKTRAFAQYFWHGLTPETQAYWNQNIKASGQVLEVFPDSQEHQNVISKLTQEVISFSESKKLFDATSSNAIAAYLFTELQSDQSFCISQIANELHDAFVNELKKKKVFTKLKTALQLDAKPNFNGDSRQNDQINLALQWVSSFLKTMHPKQIAYAHEIVCVLLFKNESTSEIIHVNPLQNIDGLKGSHETINEGVFEFDYHNFITTLAYFAQIEVPAFEAYREAKHTVTEELKEDLKLNEFEPKVLSSFVRNKLIDQVYLPLFGDNLSKQLGSLGDNKRTDRMGMLLLISPPGYGKTTLMEYMANRLGLVFMKINGPAIGHEVTSVDPMAANNAAAREELKKLNLAFEMGNNVMLYLDDIQHCNPEFLQKFISLADGTRKIEGIYNGNPKTYDLRSKRFCVIMAGNPYTESGEKFQIPDMLANRADIYNLGDIIGDTADLFKLSLIENAMTSNPVLHQLSNTYFEDIYSLIEIVETGTQEGIELKGNHTKQEIQDYLAVLKKVIIIRNTVLKVNETYIKSAAMEDAYRIEPSFKLQGSYRDMSKLVAKVVPIMNEKELQTLLLSHYENESQTLTSAAEANLLKYKEMTKTISEDEVNRWEVIKETFVKNNKLKGFGNKNEMAQVLAQMMQFSDHLQGIQEVLKKGLNN</sequence>
<dbReference type="CDD" id="cd00009">
    <property type="entry name" value="AAA"/>
    <property type="match status" value="1"/>
</dbReference>
<dbReference type="InterPro" id="IPR027417">
    <property type="entry name" value="P-loop_NTPase"/>
</dbReference>
<dbReference type="GO" id="GO:0016887">
    <property type="term" value="F:ATP hydrolysis activity"/>
    <property type="evidence" value="ECO:0007669"/>
    <property type="project" value="InterPro"/>
</dbReference>
<dbReference type="SUPFAM" id="SSF52540">
    <property type="entry name" value="P-loop containing nucleoside triphosphate hydrolases"/>
    <property type="match status" value="1"/>
</dbReference>
<accession>A0A162YTZ0</accession>
<dbReference type="RefSeq" id="WP_066317482.1">
    <property type="nucleotide sequence ID" value="NZ_LQRT01000035.1"/>
</dbReference>
<dbReference type="InterPro" id="IPR020958">
    <property type="entry name" value="DUF3686"/>
</dbReference>
<dbReference type="Pfam" id="PF25472">
    <property type="entry name" value="DUF7902"/>
    <property type="match status" value="1"/>
</dbReference>
<dbReference type="STRING" id="1642818.AWE51_12485"/>
<dbReference type="OrthoDB" id="9814769at2"/>
<dbReference type="Proteomes" id="UP000076715">
    <property type="component" value="Unassembled WGS sequence"/>
</dbReference>
<dbReference type="InterPro" id="IPR057224">
    <property type="entry name" value="DUF7902"/>
</dbReference>
<dbReference type="Pfam" id="PF07728">
    <property type="entry name" value="AAA_5"/>
    <property type="match status" value="1"/>
</dbReference>
<keyword evidence="3" id="KW-1185">Reference proteome</keyword>
<reference evidence="2 3" key="1">
    <citation type="submission" date="2016-01" db="EMBL/GenBank/DDBJ databases">
        <title>The draft genome sequence of Aquimarina sp. RZW4-3-2.</title>
        <authorList>
            <person name="Wang Y."/>
        </authorList>
    </citation>
    <scope>NUCLEOTIDE SEQUENCE [LARGE SCALE GENOMIC DNA]</scope>
    <source>
        <strain evidence="2 3">RZW4-3-2</strain>
    </source>
</reference>
<gene>
    <name evidence="2" type="ORF">AWE51_12485</name>
</gene>
<dbReference type="InterPro" id="IPR011704">
    <property type="entry name" value="ATPase_dyneun-rel_AAA"/>
</dbReference>
<protein>
    <submittedName>
        <fullName evidence="2">AAA family ATPase</fullName>
    </submittedName>
</protein>